<comment type="caution">
    <text evidence="2">The sequence shown here is derived from an EMBL/GenBank/DDBJ whole genome shotgun (WGS) entry which is preliminary data.</text>
</comment>
<sequence length="160" mass="16637">MCCPLSARAVCCPVANPISRQINCVRESSASHMIDRGEDNQSSCVRPVVIDSRAEVWVELLSEGATSEGVDVSPGLHVVKGDLPPLVIHVHPHCPGPLSEGEGDGGVRTGLVLAPSPQTHSPVPVSRGQGDPALPADGLPGHAHIPVRFPAHLHLPVAPP</sequence>
<evidence type="ECO:0000313" key="2">
    <source>
        <dbReference type="EMBL" id="KAG5846248.1"/>
    </source>
</evidence>
<dbReference type="EMBL" id="JAFIRN010000007">
    <property type="protein sequence ID" value="KAG5846248.1"/>
    <property type="molecule type" value="Genomic_DNA"/>
</dbReference>
<reference evidence="2" key="1">
    <citation type="submission" date="2021-01" db="EMBL/GenBank/DDBJ databases">
        <title>A chromosome-scale assembly of European eel, Anguilla anguilla.</title>
        <authorList>
            <person name="Henkel C."/>
            <person name="Jong-Raadsen S.A."/>
            <person name="Dufour S."/>
            <person name="Weltzien F.-A."/>
            <person name="Palstra A.P."/>
            <person name="Pelster B."/>
            <person name="Spaink H.P."/>
            <person name="Van Den Thillart G.E."/>
            <person name="Jansen H."/>
            <person name="Zahm M."/>
            <person name="Klopp C."/>
            <person name="Cedric C."/>
            <person name="Louis A."/>
            <person name="Berthelot C."/>
            <person name="Parey E."/>
            <person name="Roest Crollius H."/>
            <person name="Montfort J."/>
            <person name="Robinson-Rechavi M."/>
            <person name="Bucao C."/>
            <person name="Bouchez O."/>
            <person name="Gislard M."/>
            <person name="Lluch J."/>
            <person name="Milhes M."/>
            <person name="Lampietro C."/>
            <person name="Lopez Roques C."/>
            <person name="Donnadieu C."/>
            <person name="Braasch I."/>
            <person name="Desvignes T."/>
            <person name="Postlethwait J."/>
            <person name="Bobe J."/>
            <person name="Guiguen Y."/>
            <person name="Dirks R."/>
        </authorList>
    </citation>
    <scope>NUCLEOTIDE SEQUENCE</scope>
    <source>
        <strain evidence="2">Tag_6206</strain>
        <tissue evidence="2">Liver</tissue>
    </source>
</reference>
<evidence type="ECO:0000256" key="1">
    <source>
        <dbReference type="SAM" id="MobiDB-lite"/>
    </source>
</evidence>
<name>A0A9D3MHT8_ANGAN</name>
<dbReference type="AlphaFoldDB" id="A0A9D3MHT8"/>
<proteinExistence type="predicted"/>
<gene>
    <name evidence="2" type="ORF">ANANG_G00147780</name>
</gene>
<dbReference type="Proteomes" id="UP001044222">
    <property type="component" value="Chromosome 7"/>
</dbReference>
<evidence type="ECO:0000313" key="3">
    <source>
        <dbReference type="Proteomes" id="UP001044222"/>
    </source>
</evidence>
<protein>
    <submittedName>
        <fullName evidence="2">Uncharacterized protein</fullName>
    </submittedName>
</protein>
<keyword evidence="3" id="KW-1185">Reference proteome</keyword>
<accession>A0A9D3MHT8</accession>
<organism evidence="2 3">
    <name type="scientific">Anguilla anguilla</name>
    <name type="common">European freshwater eel</name>
    <name type="synonym">Muraena anguilla</name>
    <dbReference type="NCBI Taxonomy" id="7936"/>
    <lineage>
        <taxon>Eukaryota</taxon>
        <taxon>Metazoa</taxon>
        <taxon>Chordata</taxon>
        <taxon>Craniata</taxon>
        <taxon>Vertebrata</taxon>
        <taxon>Euteleostomi</taxon>
        <taxon>Actinopterygii</taxon>
        <taxon>Neopterygii</taxon>
        <taxon>Teleostei</taxon>
        <taxon>Anguilliformes</taxon>
        <taxon>Anguillidae</taxon>
        <taxon>Anguilla</taxon>
    </lineage>
</organism>
<feature type="region of interest" description="Disordered" evidence="1">
    <location>
        <begin position="99"/>
        <end position="136"/>
    </location>
</feature>